<gene>
    <name evidence="10" type="ORF">ODALV1_LOCUS14078</name>
</gene>
<dbReference type="PANTHER" id="PTHR10877:SF197">
    <property type="entry name" value="POLYCYSTIC KIDNEY DISEASE PROTEIN 1-LIKE 2"/>
    <property type="match status" value="1"/>
</dbReference>
<evidence type="ECO:0000256" key="4">
    <source>
        <dbReference type="ARBA" id="ARBA00022989"/>
    </source>
</evidence>
<proteinExistence type="inferred from homology"/>
<feature type="transmembrane region" description="Helical" evidence="7">
    <location>
        <begin position="319"/>
        <end position="340"/>
    </location>
</feature>
<dbReference type="InterPro" id="IPR046791">
    <property type="entry name" value="Polycystin_dom"/>
</dbReference>
<evidence type="ECO:0000256" key="6">
    <source>
        <dbReference type="SAM" id="Coils"/>
    </source>
</evidence>
<reference evidence="10 11" key="1">
    <citation type="submission" date="2024-08" db="EMBL/GenBank/DDBJ databases">
        <authorList>
            <person name="Cucini C."/>
            <person name="Frati F."/>
        </authorList>
    </citation>
    <scope>NUCLEOTIDE SEQUENCE [LARGE SCALE GENOMIC DNA]</scope>
</reference>
<feature type="domain" description="Polycystin" evidence="9">
    <location>
        <begin position="38"/>
        <end position="214"/>
    </location>
</feature>
<keyword evidence="5 7" id="KW-0472">Membrane</keyword>
<evidence type="ECO:0000256" key="1">
    <source>
        <dbReference type="ARBA" id="ARBA00004141"/>
    </source>
</evidence>
<name>A0ABP1QUN5_9HEXA</name>
<evidence type="ECO:0008006" key="12">
    <source>
        <dbReference type="Google" id="ProtNLM"/>
    </source>
</evidence>
<protein>
    <recommendedName>
        <fullName evidence="12">Polycystin-2</fullName>
    </recommendedName>
</protein>
<feature type="transmembrane region" description="Helical" evidence="7">
    <location>
        <begin position="426"/>
        <end position="451"/>
    </location>
</feature>
<evidence type="ECO:0000313" key="11">
    <source>
        <dbReference type="Proteomes" id="UP001642540"/>
    </source>
</evidence>
<feature type="domain" description="Polycystin cation channel PKD1/PKD2" evidence="8">
    <location>
        <begin position="239"/>
        <end position="447"/>
    </location>
</feature>
<keyword evidence="11" id="KW-1185">Reference proteome</keyword>
<feature type="transmembrane region" description="Helical" evidence="7">
    <location>
        <begin position="233"/>
        <end position="260"/>
    </location>
</feature>
<keyword evidence="6" id="KW-0175">Coiled coil</keyword>
<dbReference type="EMBL" id="CAXLJM020000043">
    <property type="protein sequence ID" value="CAL8110244.1"/>
    <property type="molecule type" value="Genomic_DNA"/>
</dbReference>
<feature type="transmembrane region" description="Helical" evidence="7">
    <location>
        <begin position="272"/>
        <end position="293"/>
    </location>
</feature>
<evidence type="ECO:0000313" key="10">
    <source>
        <dbReference type="EMBL" id="CAL8110244.1"/>
    </source>
</evidence>
<evidence type="ECO:0000259" key="8">
    <source>
        <dbReference type="Pfam" id="PF08016"/>
    </source>
</evidence>
<dbReference type="InterPro" id="IPR051223">
    <property type="entry name" value="Polycystin"/>
</dbReference>
<feature type="coiled-coil region" evidence="6">
    <location>
        <begin position="596"/>
        <end position="623"/>
    </location>
</feature>
<feature type="transmembrane region" description="Helical" evidence="7">
    <location>
        <begin position="361"/>
        <end position="386"/>
    </location>
</feature>
<evidence type="ECO:0000256" key="7">
    <source>
        <dbReference type="SAM" id="Phobius"/>
    </source>
</evidence>
<sequence>METVILPNLHPETWYNGQIIPQPTPINVNNPAVLSDLQTFLIGVGRVRQQRVKSYHTIYGGLNCNVRSLLSAACIAQDQLAIGKNFRCNAEYKKITQDQESYNPSWDPVTGTRLPSSLTNDGWEFHGKDSKKTLSLVYTGNQAHYDGGGYILELGRTHRESESVIKFMRTHHWLDHRTRAVFIELTLMNPNINKFVDVVLLIEQSATWSFTMRSWISPITLIPIDELTNSNDLIWIAVNILTIVAILVILFCIFMADAFSTPKCRCLTSPRFWFDMTIITLVCISLGIAIARITSAKEVSNVIERQRIDEYVSIQQATWWYGVESLVFSLSQTLVFMKIWTLLMFTDRRFLSFALTLKLTAGFLLGFLIILSIFLFAFAFSGHFLFGKELREFSTLKDSLITLVDQILGVSVFDEFTQANPIMGPLYAFMFGFLMIFISLNFVVALLDLGVHEAKEVMRQRKVWLTFSSYFGQIIKSAFPVLQKRSRHKEHVKLTETLSTIPPERMQGMKDATAAYLRLFLSSVSNKMREMETHCNRILAGTGYRVVSKQEKAHGKKVNQQGHIEQMRKNTATYIRDKLGHDMRPEEMKKFADFNKEIVKLRVQKLEKKMDELTSKFDQFLDGVDELVDAE</sequence>
<dbReference type="Proteomes" id="UP001642540">
    <property type="component" value="Unassembled WGS sequence"/>
</dbReference>
<evidence type="ECO:0000256" key="2">
    <source>
        <dbReference type="ARBA" id="ARBA00007200"/>
    </source>
</evidence>
<evidence type="ECO:0000256" key="3">
    <source>
        <dbReference type="ARBA" id="ARBA00022692"/>
    </source>
</evidence>
<dbReference type="PANTHER" id="PTHR10877">
    <property type="entry name" value="POLYCYSTIN FAMILY MEMBER"/>
    <property type="match status" value="1"/>
</dbReference>
<dbReference type="Pfam" id="PF08016">
    <property type="entry name" value="PKD_channel"/>
    <property type="match status" value="1"/>
</dbReference>
<comment type="caution">
    <text evidence="10">The sequence shown here is derived from an EMBL/GenBank/DDBJ whole genome shotgun (WGS) entry which is preliminary data.</text>
</comment>
<evidence type="ECO:0000256" key="5">
    <source>
        <dbReference type="ARBA" id="ARBA00023136"/>
    </source>
</evidence>
<organism evidence="10 11">
    <name type="scientific">Orchesella dallaii</name>
    <dbReference type="NCBI Taxonomy" id="48710"/>
    <lineage>
        <taxon>Eukaryota</taxon>
        <taxon>Metazoa</taxon>
        <taxon>Ecdysozoa</taxon>
        <taxon>Arthropoda</taxon>
        <taxon>Hexapoda</taxon>
        <taxon>Collembola</taxon>
        <taxon>Entomobryomorpha</taxon>
        <taxon>Entomobryoidea</taxon>
        <taxon>Orchesellidae</taxon>
        <taxon>Orchesellinae</taxon>
        <taxon>Orchesella</taxon>
    </lineage>
</organism>
<dbReference type="InterPro" id="IPR013122">
    <property type="entry name" value="PKD1_2_channel"/>
</dbReference>
<comment type="similarity">
    <text evidence="2">Belongs to the polycystin family.</text>
</comment>
<keyword evidence="4 7" id="KW-1133">Transmembrane helix</keyword>
<keyword evidence="3 7" id="KW-0812">Transmembrane</keyword>
<comment type="subcellular location">
    <subcellularLocation>
        <location evidence="1">Membrane</location>
        <topology evidence="1">Multi-pass membrane protein</topology>
    </subcellularLocation>
</comment>
<evidence type="ECO:0000259" key="9">
    <source>
        <dbReference type="Pfam" id="PF20519"/>
    </source>
</evidence>
<dbReference type="Pfam" id="PF20519">
    <property type="entry name" value="Polycystin_dom"/>
    <property type="match status" value="1"/>
</dbReference>
<accession>A0ABP1QUN5</accession>